<evidence type="ECO:0000313" key="4">
    <source>
        <dbReference type="Proteomes" id="UP000248301"/>
    </source>
</evidence>
<protein>
    <submittedName>
        <fullName evidence="3">Uncharacterized protein</fullName>
    </submittedName>
</protein>
<accession>A0A318PTV9</accession>
<feature type="chain" id="PRO_5016255532" evidence="1">
    <location>
        <begin position="25"/>
        <end position="171"/>
    </location>
</feature>
<dbReference type="EMBL" id="JANGSQ010000076">
    <property type="protein sequence ID" value="MCW4589383.1"/>
    <property type="molecule type" value="Genomic_DNA"/>
</dbReference>
<reference evidence="2 5" key="2">
    <citation type="submission" date="2022-07" db="EMBL/GenBank/DDBJ databases">
        <title>Genome stability of Gluconacetobacter entanii AV429.</title>
        <authorList>
            <person name="Trcek J."/>
            <person name="Cepec E."/>
        </authorList>
    </citation>
    <scope>NUCLEOTIDE SEQUENCE [LARGE SCALE GENOMIC DNA]</scope>
    <source>
        <strain evidence="2 5">AV429_2022</strain>
    </source>
</reference>
<evidence type="ECO:0000313" key="3">
    <source>
        <dbReference type="EMBL" id="PYD62505.1"/>
    </source>
</evidence>
<keyword evidence="1" id="KW-0732">Signal</keyword>
<evidence type="ECO:0000313" key="2">
    <source>
        <dbReference type="EMBL" id="MCW4589383.1"/>
    </source>
</evidence>
<evidence type="ECO:0000256" key="1">
    <source>
        <dbReference type="SAM" id="SignalP"/>
    </source>
</evidence>
<keyword evidence="5" id="KW-1185">Reference proteome</keyword>
<dbReference type="AlphaFoldDB" id="A0A318PTV9"/>
<gene>
    <name evidence="3" type="ORF">CFR72_12295</name>
    <name evidence="2" type="ORF">NO263_02120</name>
</gene>
<dbReference type="Proteomes" id="UP000248301">
    <property type="component" value="Unassembled WGS sequence"/>
</dbReference>
<sequence>MRPVFFCIPALLLAGLVTTQTARAADALGQPMARLCFSLKSVAVAGGYSWGKGRLFYGTHSYPVRIRGGGAVGIGYSHIRGDGSVYNLTRLPDLNGTYWAVKAEATMARGGHWAVMENNNNINIKVSAHTSGAHLSAAVMRLTLKVDPSLGDDVSGEGKSCKMALAQYHLH</sequence>
<dbReference type="EMBL" id="NKUF01000032">
    <property type="protein sequence ID" value="PYD62505.1"/>
    <property type="molecule type" value="Genomic_DNA"/>
</dbReference>
<proteinExistence type="predicted"/>
<reference evidence="3 4" key="1">
    <citation type="submission" date="2017-07" db="EMBL/GenBank/DDBJ databases">
        <title>A draft genome sequence of Gluconacetobacter entanii LTH 4560.</title>
        <authorList>
            <person name="Skraban J."/>
            <person name="Cleenwerck I."/>
            <person name="Vandamme P."/>
            <person name="Trcek J."/>
        </authorList>
    </citation>
    <scope>NUCLEOTIDE SEQUENCE [LARGE SCALE GENOMIC DNA]</scope>
    <source>
        <strain evidence="3 4">LTH 4560</strain>
    </source>
</reference>
<dbReference type="Proteomes" id="UP001526337">
    <property type="component" value="Unassembled WGS sequence"/>
</dbReference>
<evidence type="ECO:0000313" key="5">
    <source>
        <dbReference type="Proteomes" id="UP001526337"/>
    </source>
</evidence>
<dbReference type="RefSeq" id="WP_110914240.1">
    <property type="nucleotide sequence ID" value="NZ_JABJWD010000004.1"/>
</dbReference>
<organism evidence="3 4">
    <name type="scientific">Gluconacetobacter entanii</name>
    <dbReference type="NCBI Taxonomy" id="108528"/>
    <lineage>
        <taxon>Bacteria</taxon>
        <taxon>Pseudomonadati</taxon>
        <taxon>Pseudomonadota</taxon>
        <taxon>Alphaproteobacteria</taxon>
        <taxon>Acetobacterales</taxon>
        <taxon>Acetobacteraceae</taxon>
        <taxon>Gluconacetobacter</taxon>
    </lineage>
</organism>
<dbReference type="OrthoDB" id="7068882at2"/>
<name>A0A318PTV9_9PROT</name>
<comment type="caution">
    <text evidence="3">The sequence shown here is derived from an EMBL/GenBank/DDBJ whole genome shotgun (WGS) entry which is preliminary data.</text>
</comment>
<feature type="signal peptide" evidence="1">
    <location>
        <begin position="1"/>
        <end position="24"/>
    </location>
</feature>